<reference evidence="1" key="1">
    <citation type="submission" date="2021-06" db="EMBL/GenBank/DDBJ databases">
        <authorList>
            <person name="Kallberg Y."/>
            <person name="Tangrot J."/>
            <person name="Rosling A."/>
        </authorList>
    </citation>
    <scope>NUCLEOTIDE SEQUENCE</scope>
    <source>
        <strain evidence="1">MA461A</strain>
    </source>
</reference>
<accession>A0ACA9NTE7</accession>
<dbReference type="Proteomes" id="UP000789920">
    <property type="component" value="Unassembled WGS sequence"/>
</dbReference>
<gene>
    <name evidence="1" type="ORF">RPERSI_LOCUS8619</name>
</gene>
<comment type="caution">
    <text evidence="1">The sequence shown here is derived from an EMBL/GenBank/DDBJ whole genome shotgun (WGS) entry which is preliminary data.</text>
</comment>
<feature type="non-terminal residue" evidence="1">
    <location>
        <position position="1"/>
    </location>
</feature>
<keyword evidence="2" id="KW-1185">Reference proteome</keyword>
<evidence type="ECO:0000313" key="1">
    <source>
        <dbReference type="EMBL" id="CAG8669643.1"/>
    </source>
</evidence>
<dbReference type="EMBL" id="CAJVQC010015703">
    <property type="protein sequence ID" value="CAG8669643.1"/>
    <property type="molecule type" value="Genomic_DNA"/>
</dbReference>
<proteinExistence type="predicted"/>
<evidence type="ECO:0000313" key="2">
    <source>
        <dbReference type="Proteomes" id="UP000789920"/>
    </source>
</evidence>
<protein>
    <submittedName>
        <fullName evidence="1">17163_t:CDS:1</fullName>
    </submittedName>
</protein>
<organism evidence="1 2">
    <name type="scientific">Racocetra persica</name>
    <dbReference type="NCBI Taxonomy" id="160502"/>
    <lineage>
        <taxon>Eukaryota</taxon>
        <taxon>Fungi</taxon>
        <taxon>Fungi incertae sedis</taxon>
        <taxon>Mucoromycota</taxon>
        <taxon>Glomeromycotina</taxon>
        <taxon>Glomeromycetes</taxon>
        <taxon>Diversisporales</taxon>
        <taxon>Gigasporaceae</taxon>
        <taxon>Racocetra</taxon>
    </lineage>
</organism>
<name>A0ACA9NTE7_9GLOM</name>
<sequence>LKRKEGWVSLKEQAEASGANLSPEELNIIRKQVDKNHQKEIDKERQRLGLKIDRIEDELLKEKFPEENNSEEEEENKEE</sequence>